<dbReference type="OrthoDB" id="5223508at2759"/>
<feature type="region of interest" description="Disordered" evidence="1">
    <location>
        <begin position="31"/>
        <end position="80"/>
    </location>
</feature>
<name>A0A0F4ZAB4_9PEZI</name>
<protein>
    <submittedName>
        <fullName evidence="2">Uncharacterized protein</fullName>
    </submittedName>
</protein>
<dbReference type="EMBL" id="LAEV01001981">
    <property type="protein sequence ID" value="KKA26793.1"/>
    <property type="molecule type" value="Genomic_DNA"/>
</dbReference>
<accession>A0A0F4ZAB4</accession>
<keyword evidence="3" id="KW-1185">Reference proteome</keyword>
<gene>
    <name evidence="2" type="ORF">TD95_003165</name>
</gene>
<dbReference type="InterPro" id="IPR058940">
    <property type="entry name" value="mS26_fungi"/>
</dbReference>
<feature type="compositionally biased region" description="Basic and acidic residues" evidence="1">
    <location>
        <begin position="104"/>
        <end position="113"/>
    </location>
</feature>
<evidence type="ECO:0000256" key="1">
    <source>
        <dbReference type="SAM" id="MobiDB-lite"/>
    </source>
</evidence>
<organism evidence="2 3">
    <name type="scientific">Thielaviopsis punctulata</name>
    <dbReference type="NCBI Taxonomy" id="72032"/>
    <lineage>
        <taxon>Eukaryota</taxon>
        <taxon>Fungi</taxon>
        <taxon>Dikarya</taxon>
        <taxon>Ascomycota</taxon>
        <taxon>Pezizomycotina</taxon>
        <taxon>Sordariomycetes</taxon>
        <taxon>Hypocreomycetidae</taxon>
        <taxon>Microascales</taxon>
        <taxon>Ceratocystidaceae</taxon>
        <taxon>Thielaviopsis</taxon>
    </lineage>
</organism>
<dbReference type="Pfam" id="PF26163">
    <property type="entry name" value="mS26"/>
    <property type="match status" value="1"/>
</dbReference>
<feature type="region of interest" description="Disordered" evidence="1">
    <location>
        <begin position="92"/>
        <end position="113"/>
    </location>
</feature>
<reference evidence="2 3" key="1">
    <citation type="submission" date="2015-03" db="EMBL/GenBank/DDBJ databases">
        <authorList>
            <person name="Radwan O."/>
            <person name="Al-Naeli F.A."/>
            <person name="Rendon G.A."/>
            <person name="Fields C."/>
        </authorList>
    </citation>
    <scope>NUCLEOTIDE SEQUENCE [LARGE SCALE GENOMIC DNA]</scope>
    <source>
        <strain evidence="2">CR-DP1</strain>
    </source>
</reference>
<proteinExistence type="predicted"/>
<comment type="caution">
    <text evidence="2">The sequence shown here is derived from an EMBL/GenBank/DDBJ whole genome shotgun (WGS) entry which is preliminary data.</text>
</comment>
<sequence length="310" mass="35081">MSFQTSTLHLQRSVRAALQRMPTRRAFGSSPAVYHINDRPPPESPSFIPVERPPLSPTEPLAPTRGHIPIPRSIFHPSEGDRKVTEEYLEKTAANPSNEASKSPAKDGSAEDWRRKMAATRRENLKAGLKGLWERKVAREERREAKKLEDLKYSEAARNSKPHLTETLTQSTILKATALDTAVLPDPDRMERAEKSRIRTAQLQSQYREARRDHLVELYSKATKFIVNEAQLQQEIDRLFSDSYWKTEPGFYDDGNAWASWGQPPSIDNMLNEYANAGNPSPYYSSKAGSTHNAMRQKQVAQQLTGGKLL</sequence>
<dbReference type="AlphaFoldDB" id="A0A0F4ZAB4"/>
<dbReference type="Proteomes" id="UP000033483">
    <property type="component" value="Unassembled WGS sequence"/>
</dbReference>
<evidence type="ECO:0000313" key="2">
    <source>
        <dbReference type="EMBL" id="KKA26793.1"/>
    </source>
</evidence>
<dbReference type="CDD" id="cd23703">
    <property type="entry name" value="mS26_PET12"/>
    <property type="match status" value="1"/>
</dbReference>
<evidence type="ECO:0000313" key="3">
    <source>
        <dbReference type="Proteomes" id="UP000033483"/>
    </source>
</evidence>